<dbReference type="InterPro" id="IPR058467">
    <property type="entry name" value="DUF8154"/>
</dbReference>
<evidence type="ECO:0000313" key="4">
    <source>
        <dbReference type="Proteomes" id="UP000315385"/>
    </source>
</evidence>
<feature type="domain" description="DUF8154" evidence="2">
    <location>
        <begin position="4"/>
        <end position="167"/>
    </location>
</feature>
<proteinExistence type="predicted"/>
<name>A0A544QKZ1_9EURY</name>
<accession>A0A544QKZ1</accession>
<feature type="region of interest" description="Disordered" evidence="1">
    <location>
        <begin position="1"/>
        <end position="36"/>
    </location>
</feature>
<dbReference type="EMBL" id="SESI01000004">
    <property type="protein sequence ID" value="TQQ79023.1"/>
    <property type="molecule type" value="Genomic_DNA"/>
</dbReference>
<dbReference type="Pfam" id="PF26481">
    <property type="entry name" value="DUF8154"/>
    <property type="match status" value="1"/>
</dbReference>
<reference evidence="3 4" key="1">
    <citation type="submission" date="2019-02" db="EMBL/GenBank/DDBJ databases">
        <title>Halonotius sp. a new haloqrchaeon isolated from saline water.</title>
        <authorList>
            <person name="Duran-Viseras A."/>
            <person name="Sanchez-Porro C."/>
            <person name="Ventosa A."/>
        </authorList>
    </citation>
    <scope>NUCLEOTIDE SEQUENCE [LARGE SCALE GENOMIC DNA]</scope>
    <source>
        <strain evidence="3 4">F9-27</strain>
    </source>
</reference>
<evidence type="ECO:0000256" key="1">
    <source>
        <dbReference type="SAM" id="MobiDB-lite"/>
    </source>
</evidence>
<gene>
    <name evidence="3" type="ORF">EWF95_12905</name>
</gene>
<evidence type="ECO:0000313" key="3">
    <source>
        <dbReference type="EMBL" id="TQQ79023.1"/>
    </source>
</evidence>
<dbReference type="OrthoDB" id="342702at2157"/>
<evidence type="ECO:0000259" key="2">
    <source>
        <dbReference type="Pfam" id="PF26481"/>
    </source>
</evidence>
<protein>
    <recommendedName>
        <fullName evidence="2">DUF8154 domain-containing protein</fullName>
    </recommendedName>
</protein>
<dbReference type="AlphaFoldDB" id="A0A544QKZ1"/>
<organism evidence="3 4">
    <name type="scientific">Halonotius roseus</name>
    <dbReference type="NCBI Taxonomy" id="2511997"/>
    <lineage>
        <taxon>Archaea</taxon>
        <taxon>Methanobacteriati</taxon>
        <taxon>Methanobacteriota</taxon>
        <taxon>Stenosarchaea group</taxon>
        <taxon>Halobacteria</taxon>
        <taxon>Halobacteriales</taxon>
        <taxon>Haloferacaceae</taxon>
        <taxon>Halonotius</taxon>
    </lineage>
</organism>
<comment type="caution">
    <text evidence="3">The sequence shown here is derived from an EMBL/GenBank/DDBJ whole genome shotgun (WGS) entry which is preliminary data.</text>
</comment>
<keyword evidence="4" id="KW-1185">Reference proteome</keyword>
<dbReference type="Proteomes" id="UP000315385">
    <property type="component" value="Unassembled WGS sequence"/>
</dbReference>
<sequence length="169" mass="18079">MGEEPTSIRDAVDRAVDAFDTPPESESSEPTVEATDTKTAVVRLRTACRLLTACRSLREPGGYHASGIELSFAAIEHSLDAQAHSRGETIRKPGSGRIAAFGRAGDLGLLSETTAKQLKQLHRDNRTLARTRDTGAAAQHATAMFDLAEAVHSHVVDTAALSHECTCEE</sequence>
<feature type="compositionally biased region" description="Basic and acidic residues" evidence="1">
    <location>
        <begin position="1"/>
        <end position="17"/>
    </location>
</feature>
<dbReference type="RefSeq" id="WP_142444496.1">
    <property type="nucleotide sequence ID" value="NZ_SESI01000004.1"/>
</dbReference>